<dbReference type="Pfam" id="PF19040">
    <property type="entry name" value="SGNH"/>
    <property type="match status" value="1"/>
</dbReference>
<feature type="transmembrane region" description="Helical" evidence="8">
    <location>
        <begin position="222"/>
        <end position="238"/>
    </location>
</feature>
<dbReference type="PANTHER" id="PTHR23028">
    <property type="entry name" value="ACETYLTRANSFERASE"/>
    <property type="match status" value="1"/>
</dbReference>
<dbReference type="InterPro" id="IPR002656">
    <property type="entry name" value="Acyl_transf_3_dom"/>
</dbReference>
<evidence type="ECO:0000313" key="12">
    <source>
        <dbReference type="Proteomes" id="UP001156601"/>
    </source>
</evidence>
<dbReference type="GO" id="GO:0016788">
    <property type="term" value="F:hydrolase activity, acting on ester bonds"/>
    <property type="evidence" value="ECO:0007669"/>
    <property type="project" value="UniProtKB-ARBA"/>
</dbReference>
<keyword evidence="12" id="KW-1185">Reference proteome</keyword>
<feature type="transmembrane region" description="Helical" evidence="8">
    <location>
        <begin position="142"/>
        <end position="158"/>
    </location>
</feature>
<comment type="caution">
    <text evidence="11">The sequence shown here is derived from an EMBL/GenBank/DDBJ whole genome shotgun (WGS) entry which is preliminary data.</text>
</comment>
<reference evidence="11" key="1">
    <citation type="journal article" date="2014" name="Int. J. Syst. Evol. Microbiol.">
        <title>Complete genome sequence of Corynebacterium casei LMG S-19264T (=DSM 44701T), isolated from a smear-ripened cheese.</title>
        <authorList>
            <consortium name="US DOE Joint Genome Institute (JGI-PGF)"/>
            <person name="Walter F."/>
            <person name="Albersmeier A."/>
            <person name="Kalinowski J."/>
            <person name="Ruckert C."/>
        </authorList>
    </citation>
    <scope>NUCLEOTIDE SEQUENCE</scope>
    <source>
        <strain evidence="11">NBRC 110023</strain>
    </source>
</reference>
<feature type="domain" description="SGNH" evidence="10">
    <location>
        <begin position="418"/>
        <end position="622"/>
    </location>
</feature>
<gene>
    <name evidence="11" type="ORF">GCM10007852_38010</name>
</gene>
<keyword evidence="7 11" id="KW-0012">Acyltransferase</keyword>
<evidence type="ECO:0000259" key="9">
    <source>
        <dbReference type="Pfam" id="PF01757"/>
    </source>
</evidence>
<evidence type="ECO:0000256" key="2">
    <source>
        <dbReference type="ARBA" id="ARBA00022475"/>
    </source>
</evidence>
<evidence type="ECO:0000313" key="11">
    <source>
        <dbReference type="EMBL" id="GLR72893.1"/>
    </source>
</evidence>
<dbReference type="RefSeq" id="WP_284219313.1">
    <property type="nucleotide sequence ID" value="NZ_BSOT01000019.1"/>
</dbReference>
<keyword evidence="5 8" id="KW-1133">Transmembrane helix</keyword>
<feature type="transmembrane region" description="Helical" evidence="8">
    <location>
        <begin position="313"/>
        <end position="330"/>
    </location>
</feature>
<protein>
    <submittedName>
        <fullName evidence="11">Acyltransferase</fullName>
    </submittedName>
</protein>
<evidence type="ECO:0000256" key="7">
    <source>
        <dbReference type="ARBA" id="ARBA00023315"/>
    </source>
</evidence>
<dbReference type="Gene3D" id="3.40.50.1110">
    <property type="entry name" value="SGNH hydrolase"/>
    <property type="match status" value="1"/>
</dbReference>
<dbReference type="GO" id="GO:0009103">
    <property type="term" value="P:lipopolysaccharide biosynthetic process"/>
    <property type="evidence" value="ECO:0007669"/>
    <property type="project" value="TreeGrafter"/>
</dbReference>
<dbReference type="InterPro" id="IPR036514">
    <property type="entry name" value="SGNH_hydro_sf"/>
</dbReference>
<dbReference type="Proteomes" id="UP001156601">
    <property type="component" value="Unassembled WGS sequence"/>
</dbReference>
<accession>A0AA37T601</accession>
<evidence type="ECO:0000256" key="3">
    <source>
        <dbReference type="ARBA" id="ARBA00022679"/>
    </source>
</evidence>
<keyword evidence="6 8" id="KW-0472">Membrane</keyword>
<feature type="domain" description="Acyltransferase 3" evidence="9">
    <location>
        <begin position="7"/>
        <end position="325"/>
    </location>
</feature>
<proteinExistence type="predicted"/>
<name>A0AA37T601_9ALTE</name>
<dbReference type="PANTHER" id="PTHR23028:SF53">
    <property type="entry name" value="ACYL_TRANSF_3 DOMAIN-CONTAINING PROTEIN"/>
    <property type="match status" value="1"/>
</dbReference>
<dbReference type="AlphaFoldDB" id="A0AA37T601"/>
<dbReference type="InterPro" id="IPR050879">
    <property type="entry name" value="Acyltransferase_3"/>
</dbReference>
<keyword evidence="4 8" id="KW-0812">Transmembrane</keyword>
<sequence length="626" mass="70373">MKYQAHIDGLRTLAVLPVVLYHFDVKAISGGFLGVDVFFVISGFLITSILLTQISSQTYSLLDFYKKRAIRILPALCVVFVFTLLMAELLMLPAEKKQVGESIAAASAFASNFYFWSQLDYFSPLAESQPLLHTWSLSVEEQFYIFFPPILFVICKYFKGRVLEIISLACIFSFAFSLYLTVDGGFSAFGFYLLPARAWELGLGSVLAIAIHKSLIIQKSNGLGSLMGLALIVAPYFLISSSDAFPGINALYSCVGASLIILFGSGGITGSILTSKPFVEIGKVSYSLYLWHWPLVVFWKLYSGGIISLPEKISLLLVSLLAAFLSTKFIERPFRGEKSKHWDKVAVTLTSAVCIIFTALLGLLLAHEKLNLRNVPEQARQLSNYVNYREFSDYKLQFRRDLCFITSTSKTNSFADYDKNICASTSNEKPNAVLLGDSHAAMFYGSLVENYPQYNWIQINASGCRPLLKAKGETRCTDMMNWFYSEKLLEESFDVILISARWREDDLTYLEATMNALSLNSSKTILLGPIVEYDTALPLLLARSVLLNKSLNLSDSVIKNKFTLNEKMKDMVPHLNSIYYDLNEIMCDDNMLCKYRTDPNSPIQFDYGHLTKQGADEIIRELKNEI</sequence>
<evidence type="ECO:0000256" key="8">
    <source>
        <dbReference type="SAM" id="Phobius"/>
    </source>
</evidence>
<dbReference type="SUPFAM" id="SSF52266">
    <property type="entry name" value="SGNH hydrolase"/>
    <property type="match status" value="1"/>
</dbReference>
<organism evidence="11 12">
    <name type="scientific">Agaribacter marinus</name>
    <dbReference type="NCBI Taxonomy" id="1431249"/>
    <lineage>
        <taxon>Bacteria</taxon>
        <taxon>Pseudomonadati</taxon>
        <taxon>Pseudomonadota</taxon>
        <taxon>Gammaproteobacteria</taxon>
        <taxon>Alteromonadales</taxon>
        <taxon>Alteromonadaceae</taxon>
        <taxon>Agaribacter</taxon>
    </lineage>
</organism>
<feature type="transmembrane region" description="Helical" evidence="8">
    <location>
        <begin position="250"/>
        <end position="274"/>
    </location>
</feature>
<feature type="transmembrane region" description="Helical" evidence="8">
    <location>
        <begin position="72"/>
        <end position="92"/>
    </location>
</feature>
<comment type="subcellular location">
    <subcellularLocation>
        <location evidence="1">Cell membrane</location>
        <topology evidence="1">Multi-pass membrane protein</topology>
    </subcellularLocation>
</comment>
<feature type="transmembrane region" description="Helical" evidence="8">
    <location>
        <begin position="342"/>
        <end position="366"/>
    </location>
</feature>
<evidence type="ECO:0000259" key="10">
    <source>
        <dbReference type="Pfam" id="PF19040"/>
    </source>
</evidence>
<feature type="transmembrane region" description="Helical" evidence="8">
    <location>
        <begin position="165"/>
        <end position="182"/>
    </location>
</feature>
<evidence type="ECO:0000256" key="6">
    <source>
        <dbReference type="ARBA" id="ARBA00023136"/>
    </source>
</evidence>
<dbReference type="Pfam" id="PF01757">
    <property type="entry name" value="Acyl_transf_3"/>
    <property type="match status" value="1"/>
</dbReference>
<feature type="transmembrane region" description="Helical" evidence="8">
    <location>
        <begin position="27"/>
        <end position="51"/>
    </location>
</feature>
<keyword evidence="3" id="KW-0808">Transferase</keyword>
<keyword evidence="2" id="KW-1003">Cell membrane</keyword>
<evidence type="ECO:0000256" key="5">
    <source>
        <dbReference type="ARBA" id="ARBA00022989"/>
    </source>
</evidence>
<dbReference type="InterPro" id="IPR043968">
    <property type="entry name" value="SGNH"/>
</dbReference>
<dbReference type="GO" id="GO:0016747">
    <property type="term" value="F:acyltransferase activity, transferring groups other than amino-acyl groups"/>
    <property type="evidence" value="ECO:0007669"/>
    <property type="project" value="InterPro"/>
</dbReference>
<evidence type="ECO:0000256" key="4">
    <source>
        <dbReference type="ARBA" id="ARBA00022692"/>
    </source>
</evidence>
<dbReference type="GO" id="GO:0005886">
    <property type="term" value="C:plasma membrane"/>
    <property type="evidence" value="ECO:0007669"/>
    <property type="project" value="UniProtKB-SubCell"/>
</dbReference>
<reference evidence="11" key="2">
    <citation type="submission" date="2023-01" db="EMBL/GenBank/DDBJ databases">
        <title>Draft genome sequence of Agaribacter marinus strain NBRC 110023.</title>
        <authorList>
            <person name="Sun Q."/>
            <person name="Mori K."/>
        </authorList>
    </citation>
    <scope>NUCLEOTIDE SEQUENCE</scope>
    <source>
        <strain evidence="11">NBRC 110023</strain>
    </source>
</reference>
<dbReference type="EMBL" id="BSOT01000019">
    <property type="protein sequence ID" value="GLR72893.1"/>
    <property type="molecule type" value="Genomic_DNA"/>
</dbReference>
<evidence type="ECO:0000256" key="1">
    <source>
        <dbReference type="ARBA" id="ARBA00004651"/>
    </source>
</evidence>